<proteinExistence type="predicted"/>
<evidence type="ECO:0000313" key="3">
    <source>
        <dbReference type="Proteomes" id="UP000289238"/>
    </source>
</evidence>
<dbReference type="EMBL" id="QOVM01000004">
    <property type="protein sequence ID" value="RXG21997.1"/>
    <property type="molecule type" value="Genomic_DNA"/>
</dbReference>
<accession>A0A4Q0P5T3</accession>
<feature type="signal peptide" evidence="1">
    <location>
        <begin position="1"/>
        <end position="21"/>
    </location>
</feature>
<protein>
    <submittedName>
        <fullName evidence="2">Putative GH25 family protein</fullName>
    </submittedName>
</protein>
<dbReference type="Proteomes" id="UP000289238">
    <property type="component" value="Unassembled WGS sequence"/>
</dbReference>
<evidence type="ECO:0000313" key="2">
    <source>
        <dbReference type="EMBL" id="RXG21997.1"/>
    </source>
</evidence>
<dbReference type="RefSeq" id="WP_128757904.1">
    <property type="nucleotide sequence ID" value="NZ_QOVM01000004.1"/>
</dbReference>
<organism evidence="2 3">
    <name type="scientific">Leeuwenhoekiella aequorea</name>
    <dbReference type="NCBI Taxonomy" id="283736"/>
    <lineage>
        <taxon>Bacteria</taxon>
        <taxon>Pseudomonadati</taxon>
        <taxon>Bacteroidota</taxon>
        <taxon>Flavobacteriia</taxon>
        <taxon>Flavobacteriales</taxon>
        <taxon>Flavobacteriaceae</taxon>
        <taxon>Leeuwenhoekiella</taxon>
    </lineage>
</organism>
<comment type="caution">
    <text evidence="2">The sequence shown here is derived from an EMBL/GenBank/DDBJ whole genome shotgun (WGS) entry which is preliminary data.</text>
</comment>
<sequence length="240" mass="27101">MKKIILLLAIAFLSGSNSAFAHYLWVETSAKGNLNEPQEVRVYYGEYAYGVVEEVAGDAFKGVSDFKLWLIDPAGKKHSLETKAGTDHYSAEFTPTQDGVYLVYLENQNIEVLDYTEYDFGIFKPVYKTFKQVNVNAEQTADSSKFTEGLVINQIENTPDSVKLQVLYNGAPLEKAEATISMLDLWTKKVTTDENGMISYSKPFETKYIVEVTHNENTPGSYNDVDYQFIWHCATYTSLP</sequence>
<dbReference type="Pfam" id="PF10670">
    <property type="entry name" value="DUF4198"/>
    <property type="match status" value="1"/>
</dbReference>
<name>A0A4Q0P5T3_9FLAO</name>
<dbReference type="OrthoDB" id="1148550at2"/>
<reference evidence="2 3" key="1">
    <citation type="submission" date="2018-07" db="EMBL/GenBank/DDBJ databases">
        <title>Leeuwenhoekiella genomics.</title>
        <authorList>
            <person name="Tahon G."/>
            <person name="Willems A."/>
        </authorList>
    </citation>
    <scope>NUCLEOTIDE SEQUENCE [LARGE SCALE GENOMIC DNA]</scope>
    <source>
        <strain evidence="2 3">LMG 22550</strain>
    </source>
</reference>
<feature type="chain" id="PRO_5021003273" evidence="1">
    <location>
        <begin position="22"/>
        <end position="240"/>
    </location>
</feature>
<gene>
    <name evidence="2" type="ORF">DSM00_2061</name>
</gene>
<keyword evidence="3" id="KW-1185">Reference proteome</keyword>
<dbReference type="AlphaFoldDB" id="A0A4Q0P5T3"/>
<dbReference type="InterPro" id="IPR019613">
    <property type="entry name" value="DUF4198"/>
</dbReference>
<evidence type="ECO:0000256" key="1">
    <source>
        <dbReference type="SAM" id="SignalP"/>
    </source>
</evidence>
<keyword evidence="1" id="KW-0732">Signal</keyword>